<feature type="region of interest" description="Disordered" evidence="1">
    <location>
        <begin position="126"/>
        <end position="154"/>
    </location>
</feature>
<reference evidence="2 3" key="1">
    <citation type="submission" date="2023-09" db="EMBL/GenBank/DDBJ databases">
        <authorList>
            <person name="Wang M."/>
        </authorList>
    </citation>
    <scope>NUCLEOTIDE SEQUENCE [LARGE SCALE GENOMIC DNA]</scope>
    <source>
        <strain evidence="2">GT-2023</strain>
        <tissue evidence="2">Liver</tissue>
    </source>
</reference>
<feature type="compositionally biased region" description="Low complexity" evidence="1">
    <location>
        <begin position="134"/>
        <end position="154"/>
    </location>
</feature>
<evidence type="ECO:0000313" key="2">
    <source>
        <dbReference type="EMBL" id="KAL1259835.1"/>
    </source>
</evidence>
<evidence type="ECO:0000256" key="1">
    <source>
        <dbReference type="SAM" id="MobiDB-lite"/>
    </source>
</evidence>
<protein>
    <submittedName>
        <fullName evidence="2">Uncharacterized protein</fullName>
    </submittedName>
</protein>
<organism evidence="2 3">
    <name type="scientific">Cirrhinus molitorella</name>
    <name type="common">mud carp</name>
    <dbReference type="NCBI Taxonomy" id="172907"/>
    <lineage>
        <taxon>Eukaryota</taxon>
        <taxon>Metazoa</taxon>
        <taxon>Chordata</taxon>
        <taxon>Craniata</taxon>
        <taxon>Vertebrata</taxon>
        <taxon>Euteleostomi</taxon>
        <taxon>Actinopterygii</taxon>
        <taxon>Neopterygii</taxon>
        <taxon>Teleostei</taxon>
        <taxon>Ostariophysi</taxon>
        <taxon>Cypriniformes</taxon>
        <taxon>Cyprinidae</taxon>
        <taxon>Labeoninae</taxon>
        <taxon>Labeonini</taxon>
        <taxon>Cirrhinus</taxon>
    </lineage>
</organism>
<keyword evidence="3" id="KW-1185">Reference proteome</keyword>
<dbReference type="EMBL" id="JAYMGO010000016">
    <property type="protein sequence ID" value="KAL1259835.1"/>
    <property type="molecule type" value="Genomic_DNA"/>
</dbReference>
<proteinExistence type="predicted"/>
<sequence>MNVMGAAAVPRSDSTIALSWLGNRSRHLHASLALPIQSCHDEHENGVLSGSITRGSVESRGRVKQGPGFCIAIASDTATLRFLWSGCSHRKEWTRCINQNSKEAGWGRMLAARLKRGPKKSCCQAAHSSNAERVASPGGPAGLSSSPVLGNTLA</sequence>
<evidence type="ECO:0000313" key="3">
    <source>
        <dbReference type="Proteomes" id="UP001558613"/>
    </source>
</evidence>
<comment type="caution">
    <text evidence="2">The sequence shown here is derived from an EMBL/GenBank/DDBJ whole genome shotgun (WGS) entry which is preliminary data.</text>
</comment>
<gene>
    <name evidence="2" type="ORF">QQF64_010412</name>
</gene>
<dbReference type="Proteomes" id="UP001558613">
    <property type="component" value="Unassembled WGS sequence"/>
</dbReference>
<name>A0ABR3M408_9TELE</name>
<accession>A0ABR3M408</accession>